<name>Q4QG73_LEIMA</name>
<feature type="region of interest" description="Disordered" evidence="1">
    <location>
        <begin position="1306"/>
        <end position="1328"/>
    </location>
</feature>
<dbReference type="VEuPathDB" id="TriTrypDB:LmjF.13.0810"/>
<dbReference type="VEuPathDB" id="TriTrypDB:LMJSD75_130012200"/>
<feature type="compositionally biased region" description="Basic residues" evidence="1">
    <location>
        <begin position="320"/>
        <end position="329"/>
    </location>
</feature>
<feature type="compositionally biased region" description="Polar residues" evidence="1">
    <location>
        <begin position="1318"/>
        <end position="1328"/>
    </location>
</feature>
<feature type="region of interest" description="Disordered" evidence="1">
    <location>
        <begin position="1810"/>
        <end position="1860"/>
    </location>
</feature>
<sequence>MKRNGHAASPTPRSFVELKPARSAASKHRSSSVTVCGKEGSPTLPLVLDTDGIRGDNLLHDSDQTPCDAAAAGSSIVANSTPRVTKSSPTYPRHEQQPLLLPHGQGRGNSGVSGKSQEPPICFFESPARAGDGAQRTLQHHTTASDNDDARYPQAEISASSPHSNTGVPASVLSPSAAAVAAGARAAGAAVPFLFSLKLPSATVTHLGVGRANGTGVGQSFDSLSESVNSACGGSLLHGRNRIIGMGEAAAGSGPSSPLKVEETTGAGVDSEHRSHHHRRQRGPGEANANVTVTTPFLRDVEPLPASEACTRNRLPSGTHIRRRPRSVVRQHTGAAGTASVSNGTPSAMLLGDVESASSTYGPLDGSVSGSNALATSYMRQRGAAAAFVGGSASRGGAVNRVGTGRTRDVLPQGTRSGTVTGGAVAAGHRRRADPSPAPSRPPRSRRTRAGASSSTFAGSSSNAAVGGTTFSPSSPTQLGWRAGYQPSIAIQAPKRMLSEQSSPGAPSPLNFSLERGSFFLAGDKDSLAASSNATANHQHPITSSYASNRSDRSGAHSTGTHVAAASTKPPSGRRQGSLARVLAPVQHSASASHVEEHGASSPLQDYAKLATTYMKLCAEVGDEPNMDWVAGLSLMKGGERQHDVQPPPTTLGTTDAKECSTNHSQRVPSALNGSLAVSGHFLRSGPQQQQQHTPRGGVRPRIVTGAATSSLFATTTAVEIPAPPRTSSVSQRASTPAGRRTKSPAARRGASSASSPSTVPMRSGSVGRITSVNRPSIFGSSTQQLQHTATGGEDTPHAQGGNAAAFASTAVGVEAAAMADVYSQQVAKYCAARLQPFADNMKSVQEQRAAVTLALQSFVRVAHASLSASAAAANASASTEKSGGEEAGRRSVVSVRGQLHGGHSNRGLGSGKGGAMTSTTNSSTSTTPRKPSISRNSTASSLANTATTATAGHMSRRASAAAAAAARAASLSDALQTLQAAVVTLLSTLSDGVALAQVPANNVVSPVKSVGGGSASLGSQAALMASGTITNDTPCAVVCPDESTSGRFDKATPPAAQAGSPVLASSVGMAENLFPPPALTFPNAGSMHASQSQSSAVGPSTTAAAAVRVDPAVSTSAAPPRFVEFLRAQRREVAAQLDELCGVVRHALGSPVTAPEAAIAQRPTVSSAGGTAATRLVWLEASNMLNTPFFVPPKCLSSLAIDMAGRSSDDAAAEKDAAVITDVEAIVTSPTLGAALKSSNAFVFPKSASSATGNKLKSSKLSSSSGGGSVTGRSSVSSTPRARANGMVMPYSPLFTFTMAADDDEVGDGSVEEDLQGRSTSARSTEGTAGNACASVEWYLLRCVQPSAAAAGAVAYSPRLGAEREHTSSRQNSTFNWSTTELSSSLGSAHGGGAATVNVRTKRTIGKTGGKRSTSVGTGKSGRTGGGGIYQSRPALCTSQKAPSTSKPAGPSKPRKKLSTASPAQQGPAQQEKNEHLQLQRQLVKAWTLWTALQPLAAGRDDVADAGAEEPLSYLLPPSSASASVNAPAVVGGSLCDGTPAEETDASTPPMMSAPTAAASPVAVTASPTRKEESPESEDGPISACQLPLVADDEEAVAGGNPLQSPPPPPPPGTLHPLSSHSDGGHLRFEEHKEDDDVPYRECSSVPVRVAGSMPSLSSLQGVPRRLNMDDTALLTHSDGDSNHALSAKSSPATFLYSSTEMPQRTAPSQSLASCVDDASSTSASAIASARAAATDTHMAAVCRISMWWAVLCCHRHAVAQRRTAHLLENAAQREKVLAARRNALVRSWVCRWRLRRYMAARKHQQQALASVAPTAAEATEEDNSEKTRRTVAGKDKAAASTTTTAVSASRERFQRAKEQRKAALASAAAVTSSTARLPSSSSISSSSGGSGGGANGAASSTPIRIPSLPLAASGVSTFAIRDYHGESSSFTVSAMHRLLDAPPSLLYATCMVALRYPTNAPMAYLDNSGGGSAANQCLNASEERQKSEAPPAMDERYGGMAASDQLERWRRSWQTMRGSSVTCPLSGNDCNDDDRAGGPLTAQQRRWIETGLLYIRFRHLRHYVCGKYEALIPASGGRGLVDEVLSSSSGRYGPFSLDATLNSATRSYHSSASAAGKTVLPVPLTMRYESIVDPNELQHAKPVVKPFHRPFEEWGMAYNLTSRVFCAAAIYAWQLIFSHTPFDDAKQRELPTREEQQARLERVDDRNGIILDCYGVRSEREWLREATKDLSFVGQVYLPNYDRDDPEQQRESRDNYDFVKNFLFQCFPSINKLIDIPDYLVGAGLFFVLKEVFHYTKDSPSTKRMHEVLPRLVVVEGQDHIAAVTPATSALAGDGAAAAREDSSTAAAVALDLPARDATQLSPVPPREVTHDGDGVKGLSGWQRAALQRYEQLRQLHHLSYGILAQEKTAVAVGSGAGAGGSQDKATRSKQYQQQRRSRSPVAWTTSIGGAAKDSAKAAGGSGDDGSDSANTTSTKTALDDATLPLRRCMANGPAGSLTPMRATPGSAALGSSVFTSPAALHDGILEKSKSGAGERRASSSAIAVPARDASVQLVRVPHRLLRPSAADVQFVRDFEEEVSKSIHGIIRAWNGNSGGTSLDLSDVRAALTAGAALHDALDIAYPRHFLVKLSETLSFQLFGLQLSLGNCEDLDSMGH</sequence>
<feature type="compositionally biased region" description="Basic and acidic residues" evidence="1">
    <location>
        <begin position="1983"/>
        <end position="1998"/>
    </location>
</feature>
<feature type="region of interest" description="Disordered" evidence="1">
    <location>
        <begin position="1878"/>
        <end position="1902"/>
    </location>
</feature>
<feature type="region of interest" description="Disordered" evidence="1">
    <location>
        <begin position="532"/>
        <end position="579"/>
    </location>
</feature>
<feature type="region of interest" description="Disordered" evidence="1">
    <location>
        <begin position="1597"/>
        <end position="1641"/>
    </location>
</feature>
<feature type="compositionally biased region" description="Polar residues" evidence="1">
    <location>
        <begin position="532"/>
        <end position="549"/>
    </location>
</feature>
<feature type="compositionally biased region" description="Low complexity" evidence="1">
    <location>
        <begin position="937"/>
        <end position="954"/>
    </location>
</feature>
<dbReference type="OMA" id="PMAYLDN"/>
<dbReference type="VEuPathDB" id="TriTrypDB:LMJLV39_130012100"/>
<feature type="compositionally biased region" description="Pro residues" evidence="1">
    <location>
        <begin position="1605"/>
        <end position="1615"/>
    </location>
</feature>
<evidence type="ECO:0000313" key="3">
    <source>
        <dbReference type="Proteomes" id="UP000000542"/>
    </source>
</evidence>
<feature type="compositionally biased region" description="Low complexity" evidence="1">
    <location>
        <begin position="414"/>
        <end position="427"/>
    </location>
</feature>
<feature type="compositionally biased region" description="Low complexity" evidence="1">
    <location>
        <begin position="1547"/>
        <end position="1569"/>
    </location>
</feature>
<feature type="compositionally biased region" description="Low complexity" evidence="1">
    <location>
        <begin position="2451"/>
        <end position="2461"/>
    </location>
</feature>
<feature type="compositionally biased region" description="Low complexity" evidence="1">
    <location>
        <begin position="450"/>
        <end position="462"/>
    </location>
</feature>
<dbReference type="InParanoid" id="Q4QG73"/>
<feature type="compositionally biased region" description="Polar residues" evidence="1">
    <location>
        <begin position="1460"/>
        <end position="1472"/>
    </location>
</feature>
<reference evidence="2 3" key="2">
    <citation type="journal article" date="2011" name="Genome Res.">
        <title>Chromosome and gene copy number variation allow major structural change between species and strains of Leishmania.</title>
        <authorList>
            <person name="Rogers M.B."/>
            <person name="Hilley J.D."/>
            <person name="Dickens N.J."/>
            <person name="Wilkes J."/>
            <person name="Bates P.A."/>
            <person name="Depledge D.P."/>
            <person name="Harris D."/>
            <person name="Her Y."/>
            <person name="Herzyk P."/>
            <person name="Imamura H."/>
            <person name="Otto T.D."/>
            <person name="Sanders M."/>
            <person name="Seeger K."/>
            <person name="Dujardin J.C."/>
            <person name="Berriman M."/>
            <person name="Smith D.F."/>
            <person name="Hertz-Fowler C."/>
            <person name="Mottram J.C."/>
        </authorList>
    </citation>
    <scope>NUCLEOTIDE SEQUENCE [LARGE SCALE GENOMIC DNA]</scope>
    <source>
        <strain evidence="3">MHOM/IL/81/Friedlin</strain>
    </source>
</reference>
<feature type="compositionally biased region" description="Low complexity" evidence="1">
    <location>
        <begin position="1878"/>
        <end position="1889"/>
    </location>
</feature>
<feature type="region of interest" description="Disordered" evidence="1">
    <location>
        <begin position="877"/>
        <end position="954"/>
    </location>
</feature>
<feature type="region of interest" description="Disordered" evidence="1">
    <location>
        <begin position="64"/>
        <end position="151"/>
    </location>
</feature>
<dbReference type="RefSeq" id="XP_001681825.1">
    <property type="nucleotide sequence ID" value="XM_001681773.1"/>
</dbReference>
<dbReference type="HOGENOM" id="CLU_227560_0_0_1"/>
<feature type="compositionally biased region" description="Low complexity" evidence="1">
    <location>
        <begin position="918"/>
        <end position="928"/>
    </location>
</feature>
<feature type="compositionally biased region" description="Polar residues" evidence="1">
    <location>
        <begin position="136"/>
        <end position="145"/>
    </location>
</feature>
<feature type="compositionally biased region" description="Polar residues" evidence="1">
    <location>
        <begin position="469"/>
        <end position="478"/>
    </location>
</feature>
<protein>
    <submittedName>
        <fullName evidence="2">Uncharacterized protein</fullName>
    </submittedName>
</protein>
<dbReference type="EMBL" id="FR796409">
    <property type="protein sequence ID" value="CAJ02748.1"/>
    <property type="molecule type" value="Genomic_DNA"/>
</dbReference>
<keyword evidence="3" id="KW-1185">Reference proteome</keyword>
<reference evidence="2 3" key="1">
    <citation type="journal article" date="2005" name="Science">
        <title>The genome of the kinetoplastid parasite, Leishmania major.</title>
        <authorList>
            <person name="Ivens A.C."/>
            <person name="Peacock C.S."/>
            <person name="Worthey E.A."/>
            <person name="Murphy L."/>
            <person name="Aggarwal G."/>
            <person name="Berriman M."/>
            <person name="Sisk E."/>
            <person name="Rajandream M.A."/>
            <person name="Adlem E."/>
            <person name="Aert R."/>
            <person name="Anupama A."/>
            <person name="Apostolou Z."/>
            <person name="Attipoe P."/>
            <person name="Bason N."/>
            <person name="Bauser C."/>
            <person name="Beck A."/>
            <person name="Beverley S.M."/>
            <person name="Bianchettin G."/>
            <person name="Borzym K."/>
            <person name="Bothe G."/>
            <person name="Bruschi C.V."/>
            <person name="Collins M."/>
            <person name="Cadag E."/>
            <person name="Ciarloni L."/>
            <person name="Clayton C."/>
            <person name="Coulson R.M."/>
            <person name="Cronin A."/>
            <person name="Cruz A.K."/>
            <person name="Davies R.M."/>
            <person name="De Gaudenzi J."/>
            <person name="Dobson D.E."/>
            <person name="Duesterhoeft A."/>
            <person name="Fazelina G."/>
            <person name="Fosker N."/>
            <person name="Frasch A.C."/>
            <person name="Fraser A."/>
            <person name="Fuchs M."/>
            <person name="Gabel C."/>
            <person name="Goble A."/>
            <person name="Goffeau A."/>
            <person name="Harris D."/>
            <person name="Hertz-Fowler C."/>
            <person name="Hilbert H."/>
            <person name="Horn D."/>
            <person name="Huang Y."/>
            <person name="Klages S."/>
            <person name="Knights A."/>
            <person name="Kube M."/>
            <person name="Larke N."/>
            <person name="Litvin L."/>
            <person name="Lord A."/>
            <person name="Louie T."/>
            <person name="Marra M."/>
            <person name="Masuy D."/>
            <person name="Matthews K."/>
            <person name="Michaeli S."/>
            <person name="Mottram J.C."/>
            <person name="Muller-Auer S."/>
            <person name="Munden H."/>
            <person name="Nelson S."/>
            <person name="Norbertczak H."/>
            <person name="Oliver K."/>
            <person name="O'neil S."/>
            <person name="Pentony M."/>
            <person name="Pohl T.M."/>
            <person name="Price C."/>
            <person name="Purnelle B."/>
            <person name="Quail M.A."/>
            <person name="Rabbinowitsch E."/>
            <person name="Reinhardt R."/>
            <person name="Rieger M."/>
            <person name="Rinta J."/>
            <person name="Robben J."/>
            <person name="Robertson L."/>
            <person name="Ruiz J.C."/>
            <person name="Rutter S."/>
            <person name="Saunders D."/>
            <person name="Schafer M."/>
            <person name="Schein J."/>
            <person name="Schwartz D.C."/>
            <person name="Seeger K."/>
            <person name="Seyler A."/>
            <person name="Sharp S."/>
            <person name="Shin H."/>
            <person name="Sivam D."/>
            <person name="Squares R."/>
            <person name="Squares S."/>
            <person name="Tosato V."/>
            <person name="Vogt C."/>
            <person name="Volckaert G."/>
            <person name="Wambutt R."/>
            <person name="Warren T."/>
            <person name="Wedler H."/>
            <person name="Woodward J."/>
            <person name="Zhou S."/>
            <person name="Zimmermann W."/>
            <person name="Smith D.F."/>
            <person name="Blackwell J.M."/>
            <person name="Stuart K.D."/>
            <person name="Barrell B."/>
            <person name="Myler P.J."/>
        </authorList>
    </citation>
    <scope>NUCLEOTIDE SEQUENCE [LARGE SCALE GENOMIC DNA]</scope>
    <source>
        <strain evidence="3">MHOM/IL/81/Friedlin</strain>
    </source>
</reference>
<feature type="compositionally biased region" description="Gly residues" evidence="1">
    <location>
        <begin position="1420"/>
        <end position="1430"/>
    </location>
</feature>
<feature type="region of interest" description="Disordered" evidence="1">
    <location>
        <begin position="1250"/>
        <end position="1285"/>
    </location>
</feature>
<evidence type="ECO:0000313" key="2">
    <source>
        <dbReference type="EMBL" id="CAJ02748.1"/>
    </source>
</evidence>
<feature type="region of interest" description="Disordered" evidence="1">
    <location>
        <begin position="2416"/>
        <end position="2483"/>
    </location>
</feature>
<gene>
    <name evidence="2" type="ORF">LMJF_13_0810</name>
</gene>
<feature type="region of interest" description="Disordered" evidence="1">
    <location>
        <begin position="1977"/>
        <end position="1998"/>
    </location>
</feature>
<feature type="compositionally biased region" description="Basic and acidic residues" evidence="1">
    <location>
        <begin position="1826"/>
        <end position="1839"/>
    </location>
</feature>
<feature type="region of interest" description="Disordered" evidence="1">
    <location>
        <begin position="249"/>
        <end position="290"/>
    </location>
</feature>
<dbReference type="eggNOG" id="ENOG502RXE1">
    <property type="taxonomic scope" value="Eukaryota"/>
</dbReference>
<dbReference type="KEGG" id="lma:LMJF_13_0810"/>
<feature type="region of interest" description="Disordered" evidence="1">
    <location>
        <begin position="639"/>
        <end position="667"/>
    </location>
</feature>
<feature type="region of interest" description="Disordered" evidence="1">
    <location>
        <begin position="1537"/>
        <end position="1584"/>
    </location>
</feature>
<feature type="compositionally biased region" description="Polar residues" evidence="1">
    <location>
        <begin position="769"/>
        <end position="790"/>
    </location>
</feature>
<feature type="compositionally biased region" description="Basic and acidic residues" evidence="1">
    <location>
        <begin position="1851"/>
        <end position="1860"/>
    </location>
</feature>
<feature type="region of interest" description="Disordered" evidence="1">
    <location>
        <begin position="310"/>
        <end position="347"/>
    </location>
</feature>
<feature type="compositionally biased region" description="Low complexity" evidence="1">
    <location>
        <begin position="388"/>
        <end position="399"/>
    </location>
</feature>
<feature type="compositionally biased region" description="Polar residues" evidence="1">
    <location>
        <begin position="726"/>
        <end position="735"/>
    </location>
</feature>
<feature type="compositionally biased region" description="Polar residues" evidence="1">
    <location>
        <begin position="76"/>
        <end position="90"/>
    </location>
</feature>
<dbReference type="VEuPathDB" id="TriTrypDB:LMJFC_130013600"/>
<accession>Q4QG73</accession>
<feature type="compositionally biased region" description="Polar residues" evidence="1">
    <location>
        <begin position="1438"/>
        <end position="1448"/>
    </location>
</feature>
<proteinExistence type="predicted"/>
<dbReference type="GeneID" id="5650110"/>
<dbReference type="Proteomes" id="UP000000542">
    <property type="component" value="Chromosome 13"/>
</dbReference>
<feature type="region of interest" description="Disordered" evidence="1">
    <location>
        <begin position="388"/>
        <end position="480"/>
    </location>
</feature>
<feature type="compositionally biased region" description="Basic and acidic residues" evidence="1">
    <location>
        <begin position="1624"/>
        <end position="1633"/>
    </location>
</feature>
<evidence type="ECO:0000256" key="1">
    <source>
        <dbReference type="SAM" id="MobiDB-lite"/>
    </source>
</evidence>
<feature type="compositionally biased region" description="Acidic residues" evidence="1">
    <location>
        <begin position="1306"/>
        <end position="1315"/>
    </location>
</feature>
<feature type="compositionally biased region" description="Low complexity" evidence="1">
    <location>
        <begin position="744"/>
        <end position="758"/>
    </location>
</feature>
<feature type="region of interest" description="Disordered" evidence="1">
    <location>
        <begin position="1"/>
        <end position="43"/>
    </location>
</feature>
<feature type="region of interest" description="Disordered" evidence="1">
    <location>
        <begin position="1382"/>
        <end position="1478"/>
    </location>
</feature>
<organism evidence="2 3">
    <name type="scientific">Leishmania major</name>
    <dbReference type="NCBI Taxonomy" id="5664"/>
    <lineage>
        <taxon>Eukaryota</taxon>
        <taxon>Discoba</taxon>
        <taxon>Euglenozoa</taxon>
        <taxon>Kinetoplastea</taxon>
        <taxon>Metakinetoplastina</taxon>
        <taxon>Trypanosomatida</taxon>
        <taxon>Trypanosomatidae</taxon>
        <taxon>Leishmaniinae</taxon>
        <taxon>Leishmania</taxon>
    </lineage>
</organism>
<feature type="region of interest" description="Disordered" evidence="1">
    <location>
        <begin position="716"/>
        <end position="802"/>
    </location>
</feature>
<feature type="compositionally biased region" description="Low complexity" evidence="1">
    <location>
        <begin position="1840"/>
        <end position="1850"/>
    </location>
</feature>